<organism evidence="1 2">
    <name type="scientific">Microcystis flos-aquae Mf_QC_C_20070823_S10D</name>
    <dbReference type="NCBI Taxonomy" id="2486236"/>
    <lineage>
        <taxon>Bacteria</taxon>
        <taxon>Bacillati</taxon>
        <taxon>Cyanobacteriota</taxon>
        <taxon>Cyanophyceae</taxon>
        <taxon>Oscillatoriophycideae</taxon>
        <taxon>Chroococcales</taxon>
        <taxon>Microcystaceae</taxon>
        <taxon>Microcystis</taxon>
    </lineage>
</organism>
<accession>A0A552L848</accession>
<sequence>MTTLLVPVYLDALYLPTKTNVLEEMTDYSKLPYYKNSQLVNRGRAYISETVLTVPFTQPQLTLKAGIHLHWSLPDALTNGIARDGEQGITFPLVPNRWLIIRRRGNLVEKKWVVESDYLYPEGATPEDIVISDKYDTV</sequence>
<dbReference type="EMBL" id="SFAM01000007">
    <property type="protein sequence ID" value="TRV16384.1"/>
    <property type="molecule type" value="Genomic_DNA"/>
</dbReference>
<protein>
    <submittedName>
        <fullName evidence="1">Uncharacterized protein</fullName>
    </submittedName>
</protein>
<dbReference type="AlphaFoldDB" id="A0A552L848"/>
<evidence type="ECO:0000313" key="2">
    <source>
        <dbReference type="Proteomes" id="UP000315868"/>
    </source>
</evidence>
<proteinExistence type="predicted"/>
<reference evidence="1 2" key="1">
    <citation type="submission" date="2019-01" db="EMBL/GenBank/DDBJ databases">
        <title>Coherence of Microcystis species and biogeography revealed through population genomics.</title>
        <authorList>
            <person name="Perez-Carrascal O.M."/>
            <person name="Terrat Y."/>
            <person name="Giani A."/>
            <person name="Fortin N."/>
            <person name="Tromas N."/>
            <person name="Shapiro B.J."/>
        </authorList>
    </citation>
    <scope>NUCLEOTIDE SEQUENCE [LARGE SCALE GENOMIC DNA]</scope>
    <source>
        <strain evidence="1">Mf_QC_C_20070823_S10D</strain>
    </source>
</reference>
<gene>
    <name evidence="1" type="ORF">EWV45_00815</name>
</gene>
<evidence type="ECO:0000313" key="1">
    <source>
        <dbReference type="EMBL" id="TRV16384.1"/>
    </source>
</evidence>
<dbReference type="Proteomes" id="UP000315868">
    <property type="component" value="Unassembled WGS sequence"/>
</dbReference>
<name>A0A552L848_9CHRO</name>
<comment type="caution">
    <text evidence="1">The sequence shown here is derived from an EMBL/GenBank/DDBJ whole genome shotgun (WGS) entry which is preliminary data.</text>
</comment>